<comment type="caution">
    <text evidence="1">The sequence shown here is derived from an EMBL/GenBank/DDBJ whole genome shotgun (WGS) entry which is preliminary data.</text>
</comment>
<sequence>MVKFNRHMYRARSLCRLCSSARFGVREQSPPSSWQVVVMSVLGSVRIPTDSHQQPSKMALLCHIEY</sequence>
<keyword evidence="2" id="KW-1185">Reference proteome</keyword>
<evidence type="ECO:0000313" key="1">
    <source>
        <dbReference type="EMBL" id="MPC55520.1"/>
    </source>
</evidence>
<organism evidence="1 2">
    <name type="scientific">Portunus trituberculatus</name>
    <name type="common">Swimming crab</name>
    <name type="synonym">Neptunus trituberculatus</name>
    <dbReference type="NCBI Taxonomy" id="210409"/>
    <lineage>
        <taxon>Eukaryota</taxon>
        <taxon>Metazoa</taxon>
        <taxon>Ecdysozoa</taxon>
        <taxon>Arthropoda</taxon>
        <taxon>Crustacea</taxon>
        <taxon>Multicrustacea</taxon>
        <taxon>Malacostraca</taxon>
        <taxon>Eumalacostraca</taxon>
        <taxon>Eucarida</taxon>
        <taxon>Decapoda</taxon>
        <taxon>Pleocyemata</taxon>
        <taxon>Brachyura</taxon>
        <taxon>Eubrachyura</taxon>
        <taxon>Portunoidea</taxon>
        <taxon>Portunidae</taxon>
        <taxon>Portuninae</taxon>
        <taxon>Portunus</taxon>
    </lineage>
</organism>
<dbReference type="Proteomes" id="UP000324222">
    <property type="component" value="Unassembled WGS sequence"/>
</dbReference>
<evidence type="ECO:0000313" key="2">
    <source>
        <dbReference type="Proteomes" id="UP000324222"/>
    </source>
</evidence>
<accession>A0A5B7G5L1</accession>
<dbReference type="AlphaFoldDB" id="A0A5B7G5L1"/>
<proteinExistence type="predicted"/>
<reference evidence="1 2" key="1">
    <citation type="submission" date="2019-05" db="EMBL/GenBank/DDBJ databases">
        <title>Another draft genome of Portunus trituberculatus and its Hox gene families provides insights of decapod evolution.</title>
        <authorList>
            <person name="Jeong J.-H."/>
            <person name="Song I."/>
            <person name="Kim S."/>
            <person name="Choi T."/>
            <person name="Kim D."/>
            <person name="Ryu S."/>
            <person name="Kim W."/>
        </authorList>
    </citation>
    <scope>NUCLEOTIDE SEQUENCE [LARGE SCALE GENOMIC DNA]</scope>
    <source>
        <tissue evidence="1">Muscle</tissue>
    </source>
</reference>
<gene>
    <name evidence="1" type="ORF">E2C01_049459</name>
</gene>
<dbReference type="EMBL" id="VSRR010013254">
    <property type="protein sequence ID" value="MPC55520.1"/>
    <property type="molecule type" value="Genomic_DNA"/>
</dbReference>
<name>A0A5B7G5L1_PORTR</name>
<protein>
    <submittedName>
        <fullName evidence="1">Uncharacterized protein</fullName>
    </submittedName>
</protein>